<feature type="transmembrane region" description="Helical" evidence="2">
    <location>
        <begin position="40"/>
        <end position="58"/>
    </location>
</feature>
<evidence type="ECO:0000313" key="4">
    <source>
        <dbReference type="Proteomes" id="UP000177362"/>
    </source>
</evidence>
<feature type="region of interest" description="Disordered" evidence="1">
    <location>
        <begin position="1"/>
        <end position="36"/>
    </location>
</feature>
<sequence>MAIATELTHKTQLSESRHQSRAPSRQESGVQSPASSPDTIGNAQWILMFSAAGVFWLVGLALDLVIPFITVVMNYGVVFGIWMWAKNHNLKPPTFSSAARAGSEIANIAAASTGEKVGAGRSVAGALDNAPGSDLLYIALGGITPVVYLAALWWNNHSVVDIVKGHGVLN</sequence>
<keyword evidence="2" id="KW-0472">Membrane</keyword>
<keyword evidence="2" id="KW-1133">Transmembrane helix</keyword>
<feature type="transmembrane region" description="Helical" evidence="2">
    <location>
        <begin position="135"/>
        <end position="154"/>
    </location>
</feature>
<evidence type="ECO:0000256" key="1">
    <source>
        <dbReference type="SAM" id="MobiDB-lite"/>
    </source>
</evidence>
<feature type="transmembrane region" description="Helical" evidence="2">
    <location>
        <begin position="65"/>
        <end position="85"/>
    </location>
</feature>
<dbReference type="EMBL" id="MHQJ01000039">
    <property type="protein sequence ID" value="OHA00701.1"/>
    <property type="molecule type" value="Genomic_DNA"/>
</dbReference>
<feature type="compositionally biased region" description="Polar residues" evidence="1">
    <location>
        <begin position="21"/>
        <end position="36"/>
    </location>
</feature>
<protein>
    <submittedName>
        <fullName evidence="3">Uncharacterized protein</fullName>
    </submittedName>
</protein>
<evidence type="ECO:0000256" key="2">
    <source>
        <dbReference type="SAM" id="Phobius"/>
    </source>
</evidence>
<gene>
    <name evidence="3" type="ORF">A3C11_01640</name>
</gene>
<reference evidence="3 4" key="1">
    <citation type="journal article" date="2016" name="Nat. Commun.">
        <title>Thousands of microbial genomes shed light on interconnected biogeochemical processes in an aquifer system.</title>
        <authorList>
            <person name="Anantharaman K."/>
            <person name="Brown C.T."/>
            <person name="Hug L.A."/>
            <person name="Sharon I."/>
            <person name="Castelle C.J."/>
            <person name="Probst A.J."/>
            <person name="Thomas B.C."/>
            <person name="Singh A."/>
            <person name="Wilkins M.J."/>
            <person name="Karaoz U."/>
            <person name="Brodie E.L."/>
            <person name="Williams K.H."/>
            <person name="Hubbard S.S."/>
            <person name="Banfield J.F."/>
        </authorList>
    </citation>
    <scope>NUCLEOTIDE SEQUENCE [LARGE SCALE GENOMIC DNA]</scope>
</reference>
<evidence type="ECO:0000313" key="3">
    <source>
        <dbReference type="EMBL" id="OHA00701.1"/>
    </source>
</evidence>
<dbReference type="AlphaFoldDB" id="A0A1G2KQF3"/>
<dbReference type="STRING" id="1802271.A3C11_01640"/>
<keyword evidence="2" id="KW-0812">Transmembrane</keyword>
<organism evidence="3 4">
    <name type="scientific">Candidatus Sungbacteria bacterium RIFCSPHIGHO2_02_FULL_49_12</name>
    <dbReference type="NCBI Taxonomy" id="1802271"/>
    <lineage>
        <taxon>Bacteria</taxon>
        <taxon>Candidatus Sungiibacteriota</taxon>
    </lineage>
</organism>
<accession>A0A1G2KQF3</accession>
<name>A0A1G2KQF3_9BACT</name>
<dbReference type="Proteomes" id="UP000177362">
    <property type="component" value="Unassembled WGS sequence"/>
</dbReference>
<comment type="caution">
    <text evidence="3">The sequence shown here is derived from an EMBL/GenBank/DDBJ whole genome shotgun (WGS) entry which is preliminary data.</text>
</comment>
<proteinExistence type="predicted"/>